<dbReference type="GO" id="GO:0016757">
    <property type="term" value="F:glycosyltransferase activity"/>
    <property type="evidence" value="ECO:0007669"/>
    <property type="project" value="UniProtKB-KW"/>
</dbReference>
<evidence type="ECO:0000256" key="2">
    <source>
        <dbReference type="ARBA" id="ARBA00023136"/>
    </source>
</evidence>
<keyword evidence="5" id="KW-0132">Cell division</keyword>
<evidence type="ECO:0000313" key="5">
    <source>
        <dbReference type="EMBL" id="VAW72347.1"/>
    </source>
</evidence>
<proteinExistence type="predicted"/>
<dbReference type="EMBL" id="UOFL01000036">
    <property type="protein sequence ID" value="VAW72347.1"/>
    <property type="molecule type" value="Genomic_DNA"/>
</dbReference>
<protein>
    <submittedName>
        <fullName evidence="5">Cell division protein FtsI [Peptidoglycan synthetase]</fullName>
        <ecNumber evidence="5">2.4.1.129</ecNumber>
    </submittedName>
</protein>
<keyword evidence="2" id="KW-0472">Membrane</keyword>
<dbReference type="GO" id="GO:0071555">
    <property type="term" value="P:cell wall organization"/>
    <property type="evidence" value="ECO:0007669"/>
    <property type="project" value="TreeGrafter"/>
</dbReference>
<comment type="subcellular location">
    <subcellularLocation>
        <location evidence="1">Membrane</location>
    </subcellularLocation>
</comment>
<dbReference type="GO" id="GO:0008658">
    <property type="term" value="F:penicillin binding"/>
    <property type="evidence" value="ECO:0007669"/>
    <property type="project" value="InterPro"/>
</dbReference>
<dbReference type="Gene3D" id="3.90.1310.10">
    <property type="entry name" value="Penicillin-binding protein 2a (Domain 2)"/>
    <property type="match status" value="1"/>
</dbReference>
<dbReference type="PANTHER" id="PTHR30627">
    <property type="entry name" value="PEPTIDOGLYCAN D,D-TRANSPEPTIDASE"/>
    <property type="match status" value="1"/>
</dbReference>
<dbReference type="InterPro" id="IPR005311">
    <property type="entry name" value="PBP_dimer"/>
</dbReference>
<sequence length="590" mass="66291">MRTRPNKIPEFLNRRYLMMLVFLVMIIALFLRATWLQVIERDFLTQKGSAQHMKLIKMHAYRGMVTDRLGDPLAISTPIHAVCLNLKISKLSNRQFSKLASILGISVRQLKRIKKSVFWKKRQQKEFAYVKRQVRPTLARRVMALNYKGVYLKREFKRYYPTGSTTAHVVGFTNFKDVGKERIEVGAEGVERVYNRELSGIPGSKRVHKSRDGRYVESVERIRTTLHGKPLALSIDHRLQYLAYRELKSALRKYRAKSGSLVIMDVRNGEVLAMVNGPSFNPNKTDRRRWHGNLYRNRAVTDPLEPGSTIKPFVIAAALNAGIMKVNTRINTSPGTLRLPGKYIIRDIHNHGMLNLTNILAKSSNVGISRVAFKVGASRLWKQYQAVGFGHSTRSGYSGETGGKLSSHKKWGKTQIASHSIGYSLYVTPLQLAQAYVVLGSGGFLKPVAMLRQKPWVQGKRVMSPRVATDVVRMMEKVVSEKGTGKLAHVQGYRVAGKTGTARIVKKVNNQRIYSDRKHRALFAGMAPASSPRLVIVVVINEPKGKEYSGGAVAAPIFARVMKDALRILNVSPDKMPISHKTIKIVGGRS</sequence>
<dbReference type="Pfam" id="PF00905">
    <property type="entry name" value="Transpeptidase"/>
    <property type="match status" value="1"/>
</dbReference>
<dbReference type="Gene3D" id="3.30.450.330">
    <property type="match status" value="1"/>
</dbReference>
<evidence type="ECO:0000256" key="1">
    <source>
        <dbReference type="ARBA" id="ARBA00004370"/>
    </source>
</evidence>
<dbReference type="InterPro" id="IPR050515">
    <property type="entry name" value="Beta-lactam/transpept"/>
</dbReference>
<keyword evidence="5" id="KW-0808">Transferase</keyword>
<keyword evidence="5" id="KW-0328">Glycosyltransferase</keyword>
<gene>
    <name evidence="5" type="ORF">MNBD_GAMMA12-1737</name>
</gene>
<reference evidence="5" key="1">
    <citation type="submission" date="2018-06" db="EMBL/GenBank/DDBJ databases">
        <authorList>
            <person name="Zhirakovskaya E."/>
        </authorList>
    </citation>
    <scope>NUCLEOTIDE SEQUENCE</scope>
</reference>
<dbReference type="GO" id="GO:0005886">
    <property type="term" value="C:plasma membrane"/>
    <property type="evidence" value="ECO:0007669"/>
    <property type="project" value="TreeGrafter"/>
</dbReference>
<dbReference type="SUPFAM" id="SSF56519">
    <property type="entry name" value="Penicillin binding protein dimerisation domain"/>
    <property type="match status" value="1"/>
</dbReference>
<dbReference type="AlphaFoldDB" id="A0A3B0Y9W8"/>
<dbReference type="InterPro" id="IPR012338">
    <property type="entry name" value="Beta-lactam/transpept-like"/>
</dbReference>
<dbReference type="SUPFAM" id="SSF56601">
    <property type="entry name" value="beta-lactamase/transpeptidase-like"/>
    <property type="match status" value="1"/>
</dbReference>
<feature type="domain" description="Penicillin-binding protein dimerisation" evidence="4">
    <location>
        <begin position="59"/>
        <end position="218"/>
    </location>
</feature>
<dbReference type="Gene3D" id="1.10.150.770">
    <property type="match status" value="1"/>
</dbReference>
<keyword evidence="5" id="KW-0131">Cell cycle</keyword>
<dbReference type="EC" id="2.4.1.129" evidence="5"/>
<feature type="domain" description="Penicillin-binding protein transpeptidase" evidence="3">
    <location>
        <begin position="259"/>
        <end position="563"/>
    </location>
</feature>
<dbReference type="GO" id="GO:0051301">
    <property type="term" value="P:cell division"/>
    <property type="evidence" value="ECO:0007669"/>
    <property type="project" value="UniProtKB-KW"/>
</dbReference>
<accession>A0A3B0Y9W8</accession>
<dbReference type="Pfam" id="PF03717">
    <property type="entry name" value="PBP_dimer"/>
    <property type="match status" value="1"/>
</dbReference>
<dbReference type="InterPro" id="IPR036138">
    <property type="entry name" value="PBP_dimer_sf"/>
</dbReference>
<dbReference type="Gene3D" id="3.40.710.10">
    <property type="entry name" value="DD-peptidase/beta-lactamase superfamily"/>
    <property type="match status" value="1"/>
</dbReference>
<organism evidence="5">
    <name type="scientific">hydrothermal vent metagenome</name>
    <dbReference type="NCBI Taxonomy" id="652676"/>
    <lineage>
        <taxon>unclassified sequences</taxon>
        <taxon>metagenomes</taxon>
        <taxon>ecological metagenomes</taxon>
    </lineage>
</organism>
<name>A0A3B0Y9W8_9ZZZZ</name>
<dbReference type="PANTHER" id="PTHR30627:SF1">
    <property type="entry name" value="PEPTIDOGLYCAN D,D-TRANSPEPTIDASE FTSI"/>
    <property type="match status" value="1"/>
</dbReference>
<evidence type="ECO:0000259" key="4">
    <source>
        <dbReference type="Pfam" id="PF03717"/>
    </source>
</evidence>
<evidence type="ECO:0000259" key="3">
    <source>
        <dbReference type="Pfam" id="PF00905"/>
    </source>
</evidence>
<dbReference type="InterPro" id="IPR001460">
    <property type="entry name" value="PCN-bd_Tpept"/>
</dbReference>